<comment type="caution">
    <text evidence="1">The sequence shown here is derived from an EMBL/GenBank/DDBJ whole genome shotgun (WGS) entry which is preliminary data.</text>
</comment>
<dbReference type="EMBL" id="JANPWB010000001">
    <property type="protein sequence ID" value="KAJ1213747.1"/>
    <property type="molecule type" value="Genomic_DNA"/>
</dbReference>
<accession>A0AAV7WLK9</accession>
<proteinExistence type="predicted"/>
<dbReference type="AlphaFoldDB" id="A0AAV7WLK9"/>
<gene>
    <name evidence="1" type="ORF">NDU88_001378</name>
</gene>
<reference evidence="1" key="1">
    <citation type="journal article" date="2022" name="bioRxiv">
        <title>Sequencing and chromosome-scale assembly of the giantPleurodeles waltlgenome.</title>
        <authorList>
            <person name="Brown T."/>
            <person name="Elewa A."/>
            <person name="Iarovenko S."/>
            <person name="Subramanian E."/>
            <person name="Araus A.J."/>
            <person name="Petzold A."/>
            <person name="Susuki M."/>
            <person name="Suzuki K.-i.T."/>
            <person name="Hayashi T."/>
            <person name="Toyoda A."/>
            <person name="Oliveira C."/>
            <person name="Osipova E."/>
            <person name="Leigh N.D."/>
            <person name="Simon A."/>
            <person name="Yun M.H."/>
        </authorList>
    </citation>
    <scope>NUCLEOTIDE SEQUENCE</scope>
    <source>
        <strain evidence="1">20211129_DDA</strain>
        <tissue evidence="1">Liver</tissue>
    </source>
</reference>
<evidence type="ECO:0000313" key="2">
    <source>
        <dbReference type="Proteomes" id="UP001066276"/>
    </source>
</evidence>
<protein>
    <submittedName>
        <fullName evidence="1">Uncharacterized protein</fullName>
    </submittedName>
</protein>
<dbReference type="Proteomes" id="UP001066276">
    <property type="component" value="Chromosome 1_1"/>
</dbReference>
<name>A0AAV7WLK9_PLEWA</name>
<organism evidence="1 2">
    <name type="scientific">Pleurodeles waltl</name>
    <name type="common">Iberian ribbed newt</name>
    <dbReference type="NCBI Taxonomy" id="8319"/>
    <lineage>
        <taxon>Eukaryota</taxon>
        <taxon>Metazoa</taxon>
        <taxon>Chordata</taxon>
        <taxon>Craniata</taxon>
        <taxon>Vertebrata</taxon>
        <taxon>Euteleostomi</taxon>
        <taxon>Amphibia</taxon>
        <taxon>Batrachia</taxon>
        <taxon>Caudata</taxon>
        <taxon>Salamandroidea</taxon>
        <taxon>Salamandridae</taxon>
        <taxon>Pleurodelinae</taxon>
        <taxon>Pleurodeles</taxon>
    </lineage>
</organism>
<sequence>MVASVGTDTESLPHQVLLLPHPSGRQLATQHADITDPNGKHEDEKVRKIPVCVCCVGEDFGSVGSLKKFFESDKCEFETVDLVITLYNTLTPLHSFTS</sequence>
<keyword evidence="2" id="KW-1185">Reference proteome</keyword>
<evidence type="ECO:0000313" key="1">
    <source>
        <dbReference type="EMBL" id="KAJ1213747.1"/>
    </source>
</evidence>